<dbReference type="AlphaFoldDB" id="A0A822Z8C0"/>
<name>A0A822Z8C0_NELNU</name>
<protein>
    <submittedName>
        <fullName evidence="1">Uncharacterized protein</fullName>
    </submittedName>
</protein>
<reference evidence="1 2" key="1">
    <citation type="journal article" date="2020" name="Mol. Biol. Evol.">
        <title>Distinct Expression and Methylation Patterns for Genes with Different Fates following a Single Whole-Genome Duplication in Flowering Plants.</title>
        <authorList>
            <person name="Shi T."/>
            <person name="Rahmani R.S."/>
            <person name="Gugger P.F."/>
            <person name="Wang M."/>
            <person name="Li H."/>
            <person name="Zhang Y."/>
            <person name="Li Z."/>
            <person name="Wang Q."/>
            <person name="Van de Peer Y."/>
            <person name="Marchal K."/>
            <person name="Chen J."/>
        </authorList>
    </citation>
    <scope>NUCLEOTIDE SEQUENCE [LARGE SCALE GENOMIC DNA]</scope>
    <source>
        <tissue evidence="1">Leaf</tissue>
    </source>
</reference>
<evidence type="ECO:0000313" key="1">
    <source>
        <dbReference type="EMBL" id="DAD41097.1"/>
    </source>
</evidence>
<comment type="caution">
    <text evidence="1">The sequence shown here is derived from an EMBL/GenBank/DDBJ whole genome shotgun (WGS) entry which is preliminary data.</text>
</comment>
<accession>A0A822Z8C0</accession>
<sequence length="52" mass="6264">MHAKERIKSYKIPMQELDEYGKNSINDGKRIVIRWLMTRKSKAYKQKGQTCY</sequence>
<organism evidence="1 2">
    <name type="scientific">Nelumbo nucifera</name>
    <name type="common">Sacred lotus</name>
    <dbReference type="NCBI Taxonomy" id="4432"/>
    <lineage>
        <taxon>Eukaryota</taxon>
        <taxon>Viridiplantae</taxon>
        <taxon>Streptophyta</taxon>
        <taxon>Embryophyta</taxon>
        <taxon>Tracheophyta</taxon>
        <taxon>Spermatophyta</taxon>
        <taxon>Magnoliopsida</taxon>
        <taxon>Proteales</taxon>
        <taxon>Nelumbonaceae</taxon>
        <taxon>Nelumbo</taxon>
    </lineage>
</organism>
<dbReference type="Proteomes" id="UP000607653">
    <property type="component" value="Unassembled WGS sequence"/>
</dbReference>
<dbReference type="EMBL" id="DUZY01000005">
    <property type="protein sequence ID" value="DAD41097.1"/>
    <property type="molecule type" value="Genomic_DNA"/>
</dbReference>
<proteinExistence type="predicted"/>
<gene>
    <name evidence="1" type="ORF">HUJ06_015420</name>
</gene>
<evidence type="ECO:0000313" key="2">
    <source>
        <dbReference type="Proteomes" id="UP000607653"/>
    </source>
</evidence>
<keyword evidence="2" id="KW-1185">Reference proteome</keyword>